<name>A0AAE1F2W9_PETCI</name>
<evidence type="ECO:0000256" key="3">
    <source>
        <dbReference type="ARBA" id="ARBA00025768"/>
    </source>
</evidence>
<dbReference type="FunFam" id="3.40.50.300:FF:000827">
    <property type="entry name" value="KTI12 chromatin-associated homolog"/>
    <property type="match status" value="1"/>
</dbReference>
<comment type="similarity">
    <text evidence="3">Belongs to the KTI12 family.</text>
</comment>
<organism evidence="5 6">
    <name type="scientific">Petrolisthes cinctipes</name>
    <name type="common">Flat porcelain crab</name>
    <dbReference type="NCBI Taxonomy" id="88211"/>
    <lineage>
        <taxon>Eukaryota</taxon>
        <taxon>Metazoa</taxon>
        <taxon>Ecdysozoa</taxon>
        <taxon>Arthropoda</taxon>
        <taxon>Crustacea</taxon>
        <taxon>Multicrustacea</taxon>
        <taxon>Malacostraca</taxon>
        <taxon>Eumalacostraca</taxon>
        <taxon>Eucarida</taxon>
        <taxon>Decapoda</taxon>
        <taxon>Pleocyemata</taxon>
        <taxon>Anomura</taxon>
        <taxon>Galatheoidea</taxon>
        <taxon>Porcellanidae</taxon>
        <taxon>Petrolisthes</taxon>
    </lineage>
</organism>
<gene>
    <name evidence="5" type="ORF">Pcinc_028184</name>
</gene>
<dbReference type="Gene3D" id="3.40.50.300">
    <property type="entry name" value="P-loop containing nucleotide triphosphate hydrolases"/>
    <property type="match status" value="1"/>
</dbReference>
<accession>A0AAE1F2W9</accession>
<dbReference type="SUPFAM" id="SSF52540">
    <property type="entry name" value="P-loop containing nucleoside triphosphate hydrolases"/>
    <property type="match status" value="1"/>
</dbReference>
<keyword evidence="2" id="KW-0067">ATP-binding</keyword>
<evidence type="ECO:0000313" key="5">
    <source>
        <dbReference type="EMBL" id="KAK3866278.1"/>
    </source>
</evidence>
<keyword evidence="6" id="KW-1185">Reference proteome</keyword>
<dbReference type="AlphaFoldDB" id="A0AAE1F2W9"/>
<keyword evidence="1" id="KW-0547">Nucleotide-binding</keyword>
<comment type="caution">
    <text evidence="5">The sequence shown here is derived from an EMBL/GenBank/DDBJ whole genome shotgun (WGS) entry which is preliminary data.</text>
</comment>
<evidence type="ECO:0000256" key="4">
    <source>
        <dbReference type="ARBA" id="ARBA00026170"/>
    </source>
</evidence>
<evidence type="ECO:0000256" key="2">
    <source>
        <dbReference type="ARBA" id="ARBA00022840"/>
    </source>
</evidence>
<dbReference type="InterPro" id="IPR027417">
    <property type="entry name" value="P-loop_NTPase"/>
</dbReference>
<dbReference type="Pfam" id="PF08433">
    <property type="entry name" value="KTI12"/>
    <property type="match status" value="1"/>
</dbReference>
<dbReference type="InterPro" id="IPR013641">
    <property type="entry name" value="KTI12/PSTK"/>
</dbReference>
<dbReference type="GO" id="GO:0005524">
    <property type="term" value="F:ATP binding"/>
    <property type="evidence" value="ECO:0007669"/>
    <property type="project" value="UniProtKB-KW"/>
</dbReference>
<reference evidence="5" key="1">
    <citation type="submission" date="2023-10" db="EMBL/GenBank/DDBJ databases">
        <title>Genome assemblies of two species of porcelain crab, Petrolisthes cinctipes and Petrolisthes manimaculis (Anomura: Porcellanidae).</title>
        <authorList>
            <person name="Angst P."/>
        </authorList>
    </citation>
    <scope>NUCLEOTIDE SEQUENCE</scope>
    <source>
        <strain evidence="5">PB745_01</strain>
        <tissue evidence="5">Gill</tissue>
    </source>
</reference>
<dbReference type="Proteomes" id="UP001286313">
    <property type="component" value="Unassembled WGS sequence"/>
</dbReference>
<evidence type="ECO:0000256" key="1">
    <source>
        <dbReference type="ARBA" id="ARBA00022741"/>
    </source>
</evidence>
<proteinExistence type="inferred from homology"/>
<dbReference type="GO" id="GO:0006400">
    <property type="term" value="P:tRNA modification"/>
    <property type="evidence" value="ECO:0007669"/>
    <property type="project" value="UniProtKB-ARBA"/>
</dbReference>
<dbReference type="EMBL" id="JAWQEG010003426">
    <property type="protein sequence ID" value="KAK3866278.1"/>
    <property type="molecule type" value="Genomic_DNA"/>
</dbReference>
<dbReference type="GO" id="GO:0006357">
    <property type="term" value="P:regulation of transcription by RNA polymerase II"/>
    <property type="evidence" value="ECO:0007669"/>
    <property type="project" value="UniProtKB-ARBA"/>
</dbReference>
<sequence length="276" mass="31133">MPLIIMTGFPSSGKTKRSAEIQEYLENVRGKKVIIVSENHVLGQEKNAILSDSRKEKDVRGTLKAHVLRALNKDDVVILDAANYIKGYRYELYCASKQFKTTQCLVQSLASIEQAWEWNEARPENERYTREVFDGLVGRYEAPNSSNRWDSPLVTLTPEMVPDLEALHDSLYLSKPPPPNQSTQTQPLSSTNFLHELDRTTQEVSNCIMSAQKTMVGGDAIRVPGVEESLTLGRKVTLAEVTRARRQFISYTKMHPVEDSGKLAALFVKYLNTTLQ</sequence>
<evidence type="ECO:0000313" key="6">
    <source>
        <dbReference type="Proteomes" id="UP001286313"/>
    </source>
</evidence>
<protein>
    <recommendedName>
        <fullName evidence="4">Protein KTI12 homolog</fullName>
    </recommendedName>
</protein>
<dbReference type="PANTHER" id="PTHR12435">
    <property type="match status" value="1"/>
</dbReference>